<dbReference type="SUPFAM" id="SSF50978">
    <property type="entry name" value="WD40 repeat-like"/>
    <property type="match status" value="1"/>
</dbReference>
<evidence type="ECO:0008006" key="8">
    <source>
        <dbReference type="Google" id="ProtNLM"/>
    </source>
</evidence>
<dbReference type="SMART" id="SM00320">
    <property type="entry name" value="WD40"/>
    <property type="match status" value="6"/>
</dbReference>
<reference evidence="7" key="1">
    <citation type="submission" date="2023-01" db="EMBL/GenBank/DDBJ databases">
        <title>Key to firefly adult light organ development and bioluminescence: homeobox transcription factors regulate luciferase expression and transportation to peroxisome.</title>
        <authorList>
            <person name="Fu X."/>
        </authorList>
    </citation>
    <scope>NUCLEOTIDE SEQUENCE [LARGE SCALE GENOMIC DNA]</scope>
</reference>
<keyword evidence="3" id="KW-0677">Repeat</keyword>
<dbReference type="Gene3D" id="2.130.10.10">
    <property type="entry name" value="YVTN repeat-like/Quinoprotein amine dehydrogenase"/>
    <property type="match status" value="1"/>
</dbReference>
<evidence type="ECO:0000256" key="4">
    <source>
        <dbReference type="ARBA" id="ARBA00023242"/>
    </source>
</evidence>
<keyword evidence="4" id="KW-0539">Nucleus</keyword>
<evidence type="ECO:0000256" key="5">
    <source>
        <dbReference type="PROSITE-ProRule" id="PRU00221"/>
    </source>
</evidence>
<dbReference type="InterPro" id="IPR001680">
    <property type="entry name" value="WD40_rpt"/>
</dbReference>
<comment type="subcellular location">
    <subcellularLocation>
        <location evidence="1">Nucleus</location>
    </subcellularLocation>
</comment>
<dbReference type="GO" id="GO:0031080">
    <property type="term" value="C:nuclear pore outer ring"/>
    <property type="evidence" value="ECO:0007669"/>
    <property type="project" value="TreeGrafter"/>
</dbReference>
<dbReference type="PANTHER" id="PTHR22652">
    <property type="entry name" value="NUCLEOPORIN NUP43"/>
    <property type="match status" value="1"/>
</dbReference>
<organism evidence="6 7">
    <name type="scientific">Aquatica leii</name>
    <dbReference type="NCBI Taxonomy" id="1421715"/>
    <lineage>
        <taxon>Eukaryota</taxon>
        <taxon>Metazoa</taxon>
        <taxon>Ecdysozoa</taxon>
        <taxon>Arthropoda</taxon>
        <taxon>Hexapoda</taxon>
        <taxon>Insecta</taxon>
        <taxon>Pterygota</taxon>
        <taxon>Neoptera</taxon>
        <taxon>Endopterygota</taxon>
        <taxon>Coleoptera</taxon>
        <taxon>Polyphaga</taxon>
        <taxon>Elateriformia</taxon>
        <taxon>Elateroidea</taxon>
        <taxon>Lampyridae</taxon>
        <taxon>Luciolinae</taxon>
        <taxon>Aquatica</taxon>
    </lineage>
</organism>
<name>A0AAN7QKI6_9COLE</name>
<dbReference type="AlphaFoldDB" id="A0AAN7QKI6"/>
<dbReference type="Proteomes" id="UP001353858">
    <property type="component" value="Unassembled WGS sequence"/>
</dbReference>
<dbReference type="PROSITE" id="PS50082">
    <property type="entry name" value="WD_REPEATS_2"/>
    <property type="match status" value="1"/>
</dbReference>
<protein>
    <recommendedName>
        <fullName evidence="8">Nucleoporin Nup43</fullName>
    </recommendedName>
</protein>
<feature type="repeat" description="WD" evidence="5">
    <location>
        <begin position="204"/>
        <end position="246"/>
    </location>
</feature>
<proteinExistence type="predicted"/>
<dbReference type="InterPro" id="IPR019775">
    <property type="entry name" value="WD40_repeat_CS"/>
</dbReference>
<sequence>MVQNVHGTFISEKINKIRWRPDPFNDSHSFITGSWDNDQNNIKLWNFEKGEDDADIYPFVIQNYEFEGDVTEAKFINSDYCVVSSSLGSVYYLKITNTLTGDVQITNEKLWSNIHKFKNQDPSLCTSFTVYENDVVTAGEDGRVNVLNLQNKDVLRTIEEADSCSLNCITFVKHSEVLTGNSRGQMKIFDLRVKGNQPTNSFMLSGDQIAATCLAYHPNQRHMVVAGDEDGSLTVWDLRQNSFPVNLLSAHSESVSEIQFHPDHPDQMFSCSFSGELWHWITNKPGSHGGKLLNVSEMESNSWLSTESIKNKFEVFMLMPKLHKAINSIDLSRDRVLCGCDNEAIYLINKVNIYS</sequence>
<dbReference type="PANTHER" id="PTHR22652:SF0">
    <property type="entry name" value="NUCLEOPORIN NUP43"/>
    <property type="match status" value="1"/>
</dbReference>
<evidence type="ECO:0000313" key="6">
    <source>
        <dbReference type="EMBL" id="KAK4882408.1"/>
    </source>
</evidence>
<keyword evidence="7" id="KW-1185">Reference proteome</keyword>
<evidence type="ECO:0000256" key="2">
    <source>
        <dbReference type="ARBA" id="ARBA00022574"/>
    </source>
</evidence>
<comment type="caution">
    <text evidence="6">The sequence shown here is derived from an EMBL/GenBank/DDBJ whole genome shotgun (WGS) entry which is preliminary data.</text>
</comment>
<dbReference type="Pfam" id="PF00400">
    <property type="entry name" value="WD40"/>
    <property type="match status" value="1"/>
</dbReference>
<dbReference type="PROSITE" id="PS00678">
    <property type="entry name" value="WD_REPEATS_1"/>
    <property type="match status" value="1"/>
</dbReference>
<evidence type="ECO:0000313" key="7">
    <source>
        <dbReference type="Proteomes" id="UP001353858"/>
    </source>
</evidence>
<dbReference type="InterPro" id="IPR015943">
    <property type="entry name" value="WD40/YVTN_repeat-like_dom_sf"/>
</dbReference>
<evidence type="ECO:0000256" key="1">
    <source>
        <dbReference type="ARBA" id="ARBA00004123"/>
    </source>
</evidence>
<dbReference type="InterPro" id="IPR036322">
    <property type="entry name" value="WD40_repeat_dom_sf"/>
</dbReference>
<evidence type="ECO:0000256" key="3">
    <source>
        <dbReference type="ARBA" id="ARBA00022737"/>
    </source>
</evidence>
<gene>
    <name evidence="6" type="ORF">RN001_005727</name>
</gene>
<dbReference type="EMBL" id="JARPUR010000002">
    <property type="protein sequence ID" value="KAK4882408.1"/>
    <property type="molecule type" value="Genomic_DNA"/>
</dbReference>
<accession>A0AAN7QKI6</accession>
<keyword evidence="2 5" id="KW-0853">WD repeat</keyword>
<dbReference type="PROSITE" id="PS50294">
    <property type="entry name" value="WD_REPEATS_REGION"/>
    <property type="match status" value="1"/>
</dbReference>